<dbReference type="OrthoDB" id="5103968at2759"/>
<reference evidence="1" key="1">
    <citation type="journal article" date="2017" name="Mycologia">
        <title>Fusarium algeriense, sp. nov., a novel toxigenic crown rot pathogen of durum wheat from Algeria is nested in the Fusarium burgessii species complex.</title>
        <authorList>
            <person name="Laraba I."/>
            <person name="Keddad A."/>
            <person name="Boureghda H."/>
            <person name="Abdallah N."/>
            <person name="Vaughan M.M."/>
            <person name="Proctor R.H."/>
            <person name="Busman M."/>
            <person name="O'Donnell K."/>
        </authorList>
    </citation>
    <scope>NUCLEOTIDE SEQUENCE</scope>
    <source>
        <strain evidence="1">NRRL 25174</strain>
    </source>
</reference>
<protein>
    <submittedName>
        <fullName evidence="1">Uncharacterized protein</fullName>
    </submittedName>
</protein>
<dbReference type="EMBL" id="PVQB02000037">
    <property type="protein sequence ID" value="KAF4344826.1"/>
    <property type="molecule type" value="Genomic_DNA"/>
</dbReference>
<evidence type="ECO:0000313" key="1">
    <source>
        <dbReference type="EMBL" id="KAF4344826.1"/>
    </source>
</evidence>
<evidence type="ECO:0000313" key="2">
    <source>
        <dbReference type="Proteomes" id="UP000730481"/>
    </source>
</evidence>
<proteinExistence type="predicted"/>
<comment type="caution">
    <text evidence="1">The sequence shown here is derived from an EMBL/GenBank/DDBJ whole genome shotgun (WGS) entry which is preliminary data.</text>
</comment>
<accession>A0A9P5ATQ8</accession>
<keyword evidence="2" id="KW-1185">Reference proteome</keyword>
<sequence>MAFLFGDVALTFGALLLLLRKKMSETLPLSAAARMAGINKSLILQFDMPIYLPNPESTSVASYISSVNSVDIFTNEAATRQLAKNAVNFMKEGSRQMIYLGQVWKPLVLNSGHKWPQVIPAEEARSRSWSAYEAIGQPPAEN</sequence>
<dbReference type="AlphaFoldDB" id="A0A9P5ATQ8"/>
<reference evidence="1" key="2">
    <citation type="submission" date="2020-02" db="EMBL/GenBank/DDBJ databases">
        <title>Identification and distribution of gene clusters putatively required for synthesis of sphingolipid metabolism inhibitors in phylogenetically diverse species of the filamentous fungus Fusarium.</title>
        <authorList>
            <person name="Kim H.-S."/>
            <person name="Busman M."/>
            <person name="Brown D.W."/>
            <person name="Divon H."/>
            <person name="Uhlig S."/>
            <person name="Proctor R.H."/>
        </authorList>
    </citation>
    <scope>NUCLEOTIDE SEQUENCE</scope>
    <source>
        <strain evidence="1">NRRL 25174</strain>
    </source>
</reference>
<name>A0A9P5ATQ8_9HYPO</name>
<gene>
    <name evidence="1" type="ORF">FBEOM_1112</name>
</gene>
<organism evidence="1 2">
    <name type="scientific">Fusarium beomiforme</name>
    <dbReference type="NCBI Taxonomy" id="44412"/>
    <lineage>
        <taxon>Eukaryota</taxon>
        <taxon>Fungi</taxon>
        <taxon>Dikarya</taxon>
        <taxon>Ascomycota</taxon>
        <taxon>Pezizomycotina</taxon>
        <taxon>Sordariomycetes</taxon>
        <taxon>Hypocreomycetidae</taxon>
        <taxon>Hypocreales</taxon>
        <taxon>Nectriaceae</taxon>
        <taxon>Fusarium</taxon>
        <taxon>Fusarium burgessii species complex</taxon>
    </lineage>
</organism>
<dbReference type="Proteomes" id="UP000730481">
    <property type="component" value="Unassembled WGS sequence"/>
</dbReference>